<accession>A0ABZ0JYN8</accession>
<dbReference type="Proteomes" id="UP001529491">
    <property type="component" value="Chromosome"/>
</dbReference>
<sequence>MRNKKDNHDKLTKWVNEVLDITYGRLGGLADNGAKLMELLIGCEELYTTNRMDKAITHPVELGYSCSDLLKLQTMLESQLSNSQNYDWDSSGYIRKILMTSLGHALIEFGGDYDYSEFASEYEDEALATACGMKLSSYLIGLKSSTDNSDVLLETKINFAKTRRGYTAIEYYHSAHCVDDYVLSPSPNLEFLQNELNSRAEYRKRKLPLQQIFNTTNENDFSLALTAPENATTVANILSLHPQSFLMSLEETQINEVKSKIRDRFRQVANIPPATFNVEIEKPEAKIDTVGFINLVSTHGYPHEAYKGNKKLITYTLESGVEIGIEQAAKKVTFWIAQQYITEQVAPFIKNIYSKVSKESETYGRHSGLRMYGQLAWDEVAKLSISNIGEAKKVLGELNSYKVNS</sequence>
<dbReference type="EMBL" id="CP136522">
    <property type="protein sequence ID" value="WOT05387.1"/>
    <property type="molecule type" value="Genomic_DNA"/>
</dbReference>
<evidence type="ECO:0000313" key="1">
    <source>
        <dbReference type="EMBL" id="WOT05387.1"/>
    </source>
</evidence>
<reference evidence="1 2" key="1">
    <citation type="submission" date="2023-10" db="EMBL/GenBank/DDBJ databases">
        <title>Complete genome sequence of Shewanella sp. DAU334.</title>
        <authorList>
            <person name="Lee Y.-S."/>
            <person name="Jeong H.-R."/>
            <person name="Hwang E.-J."/>
            <person name="Choi Y.-L."/>
            <person name="Kim G.-D."/>
        </authorList>
    </citation>
    <scope>NUCLEOTIDE SEQUENCE [LARGE SCALE GENOMIC DNA]</scope>
    <source>
        <strain evidence="1 2">DAU334</strain>
    </source>
</reference>
<proteinExistence type="predicted"/>
<name>A0ABZ0JYN8_9GAMM</name>
<keyword evidence="2" id="KW-1185">Reference proteome</keyword>
<protein>
    <submittedName>
        <fullName evidence="1">Uncharacterized protein</fullName>
    </submittedName>
</protein>
<evidence type="ECO:0000313" key="2">
    <source>
        <dbReference type="Proteomes" id="UP001529491"/>
    </source>
</evidence>
<dbReference type="RefSeq" id="WP_310469648.1">
    <property type="nucleotide sequence ID" value="NZ_CP136522.1"/>
</dbReference>
<organism evidence="1 2">
    <name type="scientific">Shewanella youngdeokensis</name>
    <dbReference type="NCBI Taxonomy" id="2999068"/>
    <lineage>
        <taxon>Bacteria</taxon>
        <taxon>Pseudomonadati</taxon>
        <taxon>Pseudomonadota</taxon>
        <taxon>Gammaproteobacteria</taxon>
        <taxon>Alteromonadales</taxon>
        <taxon>Shewanellaceae</taxon>
        <taxon>Shewanella</taxon>
    </lineage>
</organism>
<gene>
    <name evidence="1" type="ORF">RGE70_00745</name>
</gene>